<protein>
    <submittedName>
        <fullName evidence="3">GPI-anchored protein LORELEI</fullName>
    </submittedName>
</protein>
<dbReference type="InterPro" id="IPR039307">
    <property type="entry name" value="LORELEI-like"/>
</dbReference>
<comment type="caution">
    <text evidence="3">The sequence shown here is derived from an EMBL/GenBank/DDBJ whole genome shotgun (WGS) entry which is preliminary data.</text>
</comment>
<accession>A0A0K9PAC8</accession>
<evidence type="ECO:0000256" key="1">
    <source>
        <dbReference type="SAM" id="Phobius"/>
    </source>
</evidence>
<evidence type="ECO:0000313" key="3">
    <source>
        <dbReference type="EMBL" id="KMZ65929.1"/>
    </source>
</evidence>
<evidence type="ECO:0000259" key="2">
    <source>
        <dbReference type="Pfam" id="PF26578"/>
    </source>
</evidence>
<feature type="domain" description="GPI-anchored protein LLG1-like" evidence="2">
    <location>
        <begin position="16"/>
        <end position="92"/>
    </location>
</feature>
<gene>
    <name evidence="3" type="ORF">ZOSMA_305G00070</name>
</gene>
<dbReference type="OrthoDB" id="585255at2759"/>
<keyword evidence="1" id="KW-1133">Transmembrane helix</keyword>
<keyword evidence="1" id="KW-0472">Membrane</keyword>
<proteinExistence type="predicted"/>
<organism evidence="3 4">
    <name type="scientific">Zostera marina</name>
    <name type="common">Eelgrass</name>
    <dbReference type="NCBI Taxonomy" id="29655"/>
    <lineage>
        <taxon>Eukaryota</taxon>
        <taxon>Viridiplantae</taxon>
        <taxon>Streptophyta</taxon>
        <taxon>Embryophyta</taxon>
        <taxon>Tracheophyta</taxon>
        <taxon>Spermatophyta</taxon>
        <taxon>Magnoliopsida</taxon>
        <taxon>Liliopsida</taxon>
        <taxon>Zosteraceae</taxon>
        <taxon>Zostera</taxon>
    </lineage>
</organism>
<name>A0A0K9PAC8_ZOSMR</name>
<dbReference type="OMA" id="INMIAYL"/>
<evidence type="ECO:0000313" key="4">
    <source>
        <dbReference type="Proteomes" id="UP000036987"/>
    </source>
</evidence>
<reference evidence="4" key="1">
    <citation type="journal article" date="2016" name="Nature">
        <title>The genome of the seagrass Zostera marina reveals angiosperm adaptation to the sea.</title>
        <authorList>
            <person name="Olsen J.L."/>
            <person name="Rouze P."/>
            <person name="Verhelst B."/>
            <person name="Lin Y.-C."/>
            <person name="Bayer T."/>
            <person name="Collen J."/>
            <person name="Dattolo E."/>
            <person name="De Paoli E."/>
            <person name="Dittami S."/>
            <person name="Maumus F."/>
            <person name="Michel G."/>
            <person name="Kersting A."/>
            <person name="Lauritano C."/>
            <person name="Lohaus R."/>
            <person name="Toepel M."/>
            <person name="Tonon T."/>
            <person name="Vanneste K."/>
            <person name="Amirebrahimi M."/>
            <person name="Brakel J."/>
            <person name="Bostroem C."/>
            <person name="Chovatia M."/>
            <person name="Grimwood J."/>
            <person name="Jenkins J.W."/>
            <person name="Jueterbock A."/>
            <person name="Mraz A."/>
            <person name="Stam W.T."/>
            <person name="Tice H."/>
            <person name="Bornberg-Bauer E."/>
            <person name="Green P.J."/>
            <person name="Pearson G.A."/>
            <person name="Procaccini G."/>
            <person name="Duarte C.M."/>
            <person name="Schmutz J."/>
            <person name="Reusch T.B.H."/>
            <person name="Van de Peer Y."/>
        </authorList>
    </citation>
    <scope>NUCLEOTIDE SEQUENCE [LARGE SCALE GENOMIC DNA]</scope>
    <source>
        <strain evidence="4">cv. Finnish</strain>
    </source>
</reference>
<dbReference type="Proteomes" id="UP000036987">
    <property type="component" value="Unassembled WGS sequence"/>
</dbReference>
<keyword evidence="4" id="KW-1185">Reference proteome</keyword>
<keyword evidence="1" id="KW-0812">Transmembrane</keyword>
<dbReference type="PANTHER" id="PTHR31533:SF35">
    <property type="entry name" value="GPI-ANCHORED PROTEIN LLG2-RELATED"/>
    <property type="match status" value="1"/>
</dbReference>
<dbReference type="EMBL" id="LFYR01000997">
    <property type="protein sequence ID" value="KMZ65929.1"/>
    <property type="molecule type" value="Genomic_DNA"/>
</dbReference>
<dbReference type="PANTHER" id="PTHR31533">
    <property type="entry name" value="GPI-ANCHORED PROTEIN LLG1-RELATED-RELATED"/>
    <property type="match status" value="1"/>
</dbReference>
<feature type="transmembrane region" description="Helical" evidence="1">
    <location>
        <begin position="116"/>
        <end position="133"/>
    </location>
</feature>
<dbReference type="Pfam" id="PF26578">
    <property type="entry name" value="LLG1"/>
    <property type="match status" value="1"/>
</dbReference>
<sequence>MAGRTLLQQIKDCPISFEMMNYTDLISKCKGPDYPVAVCCDALAEFACPHADYINDLSTNCATMMFSYINLNGRYPPGLFANQCVADKDGLNCPVIPSGVANKSSSNDGHRNRSPCSIAVFATIVVSALGFFLF</sequence>
<dbReference type="AlphaFoldDB" id="A0A0K9PAC8"/>
<dbReference type="InterPro" id="IPR058888">
    <property type="entry name" value="LLG1-like"/>
</dbReference>